<keyword evidence="3" id="KW-0904">Protein phosphatase</keyword>
<evidence type="ECO:0000256" key="4">
    <source>
        <dbReference type="SAM" id="MobiDB-lite"/>
    </source>
</evidence>
<evidence type="ECO:0000256" key="1">
    <source>
        <dbReference type="ARBA" id="ARBA00013064"/>
    </source>
</evidence>
<reference evidence="6 7" key="1">
    <citation type="journal article" date="2008" name="Nature">
        <title>The Trichoplax genome and the nature of placozoans.</title>
        <authorList>
            <person name="Srivastava M."/>
            <person name="Begovic E."/>
            <person name="Chapman J."/>
            <person name="Putnam N.H."/>
            <person name="Hellsten U."/>
            <person name="Kawashima T."/>
            <person name="Kuo A."/>
            <person name="Mitros T."/>
            <person name="Salamov A."/>
            <person name="Carpenter M.L."/>
            <person name="Signorovitch A.Y."/>
            <person name="Moreno M.A."/>
            <person name="Kamm K."/>
            <person name="Grimwood J."/>
            <person name="Schmutz J."/>
            <person name="Shapiro H."/>
            <person name="Grigoriev I.V."/>
            <person name="Buss L.W."/>
            <person name="Schierwater B."/>
            <person name="Dellaporta S.L."/>
            <person name="Rokhsar D.S."/>
        </authorList>
    </citation>
    <scope>NUCLEOTIDE SEQUENCE [LARGE SCALE GENOMIC DNA]</scope>
    <source>
        <strain evidence="6 7">Grell-BS-1999</strain>
    </source>
</reference>
<gene>
    <name evidence="6" type="ORF">TRIADDRAFT_57053</name>
</gene>
<keyword evidence="2" id="KW-0378">Hydrolase</keyword>
<dbReference type="CTD" id="6754384"/>
<dbReference type="STRING" id="10228.B3S0H8"/>
<dbReference type="InParanoid" id="B3S0H8"/>
<name>B3S0H8_TRIAD</name>
<dbReference type="KEGG" id="tad:TRIADDRAFT_57053"/>
<keyword evidence="7" id="KW-1185">Reference proteome</keyword>
<dbReference type="Gene3D" id="3.90.190.10">
    <property type="entry name" value="Protein tyrosine phosphatase superfamily"/>
    <property type="match status" value="1"/>
</dbReference>
<dbReference type="FunCoup" id="B3S0H8">
    <property type="interactions" value="76"/>
</dbReference>
<dbReference type="EMBL" id="DS985246">
    <property type="protein sequence ID" value="EDV23645.1"/>
    <property type="molecule type" value="Genomic_DNA"/>
</dbReference>
<dbReference type="OrthoDB" id="19045at2759"/>
<dbReference type="InterPro" id="IPR029021">
    <property type="entry name" value="Prot-tyrosine_phosphatase-like"/>
</dbReference>
<dbReference type="HOGENOM" id="CLU_1416853_0_0_1"/>
<dbReference type="Proteomes" id="UP000009022">
    <property type="component" value="Unassembled WGS sequence"/>
</dbReference>
<dbReference type="Pfam" id="PF05706">
    <property type="entry name" value="CDKN3"/>
    <property type="match status" value="1"/>
</dbReference>
<dbReference type="GeneID" id="6754384"/>
<feature type="domain" description="CDKN3" evidence="5">
    <location>
        <begin position="64"/>
        <end position="121"/>
    </location>
</feature>
<evidence type="ECO:0000259" key="5">
    <source>
        <dbReference type="Pfam" id="PF05706"/>
    </source>
</evidence>
<dbReference type="SUPFAM" id="SSF52799">
    <property type="entry name" value="(Phosphotyrosine protein) phosphatases II"/>
    <property type="match status" value="1"/>
</dbReference>
<evidence type="ECO:0000313" key="6">
    <source>
        <dbReference type="EMBL" id="EDV23645.1"/>
    </source>
</evidence>
<dbReference type="GO" id="GO:0004725">
    <property type="term" value="F:protein tyrosine phosphatase activity"/>
    <property type="evidence" value="ECO:0007669"/>
    <property type="project" value="UniProtKB-EC"/>
</dbReference>
<proteinExistence type="predicted"/>
<organism evidence="6 7">
    <name type="scientific">Trichoplax adhaerens</name>
    <name type="common">Trichoplax reptans</name>
    <dbReference type="NCBI Taxonomy" id="10228"/>
    <lineage>
        <taxon>Eukaryota</taxon>
        <taxon>Metazoa</taxon>
        <taxon>Placozoa</taxon>
        <taxon>Uniplacotomia</taxon>
        <taxon>Trichoplacea</taxon>
        <taxon>Trichoplacidae</taxon>
        <taxon>Trichoplax</taxon>
    </lineage>
</organism>
<evidence type="ECO:0000256" key="2">
    <source>
        <dbReference type="ARBA" id="ARBA00022801"/>
    </source>
</evidence>
<sequence>MAGLTLKVKARSEKDISVRLGRSIIASGNTKVEFKLHSRGTLSEQMVKDYRELNLISTSRNQVYDSSSDDESNDDQQARSLSISWIKPEYLQIDNERALIGISELPGCRYSIVRRSIEDDIVACALLLEMNPLLSAEEAIQVVRDIRGNAAIQTVAQYNFLMEYKTEATSGPGPTGSMIDPRPSDTWQSVIR</sequence>
<feature type="region of interest" description="Disordered" evidence="4">
    <location>
        <begin position="169"/>
        <end position="192"/>
    </location>
</feature>
<protein>
    <recommendedName>
        <fullName evidence="1">protein-tyrosine-phosphatase</fullName>
        <ecNumber evidence="1">3.1.3.48</ecNumber>
    </recommendedName>
</protein>
<dbReference type="InterPro" id="IPR022778">
    <property type="entry name" value="CDKN3"/>
</dbReference>
<dbReference type="RefSeq" id="XP_002113171.1">
    <property type="nucleotide sequence ID" value="XM_002113135.1"/>
</dbReference>
<evidence type="ECO:0000313" key="7">
    <source>
        <dbReference type="Proteomes" id="UP000009022"/>
    </source>
</evidence>
<evidence type="ECO:0000256" key="3">
    <source>
        <dbReference type="ARBA" id="ARBA00022912"/>
    </source>
</evidence>
<dbReference type="AlphaFoldDB" id="B3S0H8"/>
<accession>B3S0H8</accession>
<dbReference type="EC" id="3.1.3.48" evidence="1"/>